<dbReference type="SUPFAM" id="SSF81301">
    <property type="entry name" value="Nucleotidyltransferase"/>
    <property type="match status" value="1"/>
</dbReference>
<comment type="similarity">
    <text evidence="9">Belongs to the MntA antitoxin family.</text>
</comment>
<dbReference type="AlphaFoldDB" id="A0A2H0WYC5"/>
<dbReference type="GO" id="GO:0046872">
    <property type="term" value="F:metal ion binding"/>
    <property type="evidence" value="ECO:0007669"/>
    <property type="project" value="UniProtKB-KW"/>
</dbReference>
<evidence type="ECO:0000313" key="12">
    <source>
        <dbReference type="Proteomes" id="UP000229574"/>
    </source>
</evidence>
<evidence type="ECO:0000256" key="8">
    <source>
        <dbReference type="ARBA" id="ARBA00022842"/>
    </source>
</evidence>
<evidence type="ECO:0000256" key="4">
    <source>
        <dbReference type="ARBA" id="ARBA00022695"/>
    </source>
</evidence>
<evidence type="ECO:0000256" key="2">
    <source>
        <dbReference type="ARBA" id="ARBA00022649"/>
    </source>
</evidence>
<keyword evidence="3" id="KW-0808">Transferase</keyword>
<reference evidence="12" key="1">
    <citation type="submission" date="2017-09" db="EMBL/GenBank/DDBJ databases">
        <title>Depth-based differentiation of microbial function through sediment-hosted aquifers and enrichment of novel symbionts in the deep terrestrial subsurface.</title>
        <authorList>
            <person name="Probst A.J."/>
            <person name="Ladd B."/>
            <person name="Jarett J.K."/>
            <person name="Geller-Mcgrath D.E."/>
            <person name="Sieber C.M.K."/>
            <person name="Emerson J.B."/>
            <person name="Anantharaman K."/>
            <person name="Thomas B.C."/>
            <person name="Malmstrom R."/>
            <person name="Stieglmeier M."/>
            <person name="Klingl A."/>
            <person name="Woyke T."/>
            <person name="Ryan C.M."/>
            <person name="Banfield J.F."/>
        </authorList>
    </citation>
    <scope>NUCLEOTIDE SEQUENCE [LARGE SCALE GENOMIC DNA]</scope>
</reference>
<evidence type="ECO:0000259" key="10">
    <source>
        <dbReference type="Pfam" id="PF01909"/>
    </source>
</evidence>
<evidence type="ECO:0000256" key="5">
    <source>
        <dbReference type="ARBA" id="ARBA00022723"/>
    </source>
</evidence>
<keyword evidence="6" id="KW-0547">Nucleotide-binding</keyword>
<dbReference type="EMBL" id="PEYY01000128">
    <property type="protein sequence ID" value="PIS17676.1"/>
    <property type="molecule type" value="Genomic_DNA"/>
</dbReference>
<evidence type="ECO:0000256" key="9">
    <source>
        <dbReference type="ARBA" id="ARBA00038276"/>
    </source>
</evidence>
<proteinExistence type="inferred from homology"/>
<gene>
    <name evidence="11" type="ORF">COT54_03410</name>
</gene>
<dbReference type="InterPro" id="IPR043519">
    <property type="entry name" value="NT_sf"/>
</dbReference>
<accession>A0A2H0WYC5</accession>
<comment type="caution">
    <text evidence="11">The sequence shown here is derived from an EMBL/GenBank/DDBJ whole genome shotgun (WGS) entry which is preliminary data.</text>
</comment>
<keyword evidence="8" id="KW-0460">Magnesium</keyword>
<keyword evidence="5" id="KW-0479">Metal-binding</keyword>
<dbReference type="Gene3D" id="3.30.460.10">
    <property type="entry name" value="Beta Polymerase, domain 2"/>
    <property type="match status" value="1"/>
</dbReference>
<dbReference type="PANTHER" id="PTHR33571">
    <property type="entry name" value="SSL8005 PROTEIN"/>
    <property type="match status" value="1"/>
</dbReference>
<protein>
    <recommendedName>
        <fullName evidence="10">Polymerase nucleotidyl transferase domain-containing protein</fullName>
    </recommendedName>
</protein>
<evidence type="ECO:0000256" key="3">
    <source>
        <dbReference type="ARBA" id="ARBA00022679"/>
    </source>
</evidence>
<evidence type="ECO:0000256" key="6">
    <source>
        <dbReference type="ARBA" id="ARBA00022741"/>
    </source>
</evidence>
<dbReference type="GO" id="GO:0016779">
    <property type="term" value="F:nucleotidyltransferase activity"/>
    <property type="evidence" value="ECO:0007669"/>
    <property type="project" value="UniProtKB-KW"/>
</dbReference>
<keyword evidence="7" id="KW-0067">ATP-binding</keyword>
<name>A0A2H0WYC5_9BACT</name>
<organism evidence="11 12">
    <name type="scientific">Candidatus Collierbacteria bacterium CG09_land_8_20_14_0_10_46_12</name>
    <dbReference type="NCBI Taxonomy" id="1974533"/>
    <lineage>
        <taxon>Bacteria</taxon>
        <taxon>Candidatus Collieribacteriota</taxon>
    </lineage>
</organism>
<dbReference type="PANTHER" id="PTHR33571:SF12">
    <property type="entry name" value="BSL3053 PROTEIN"/>
    <property type="match status" value="1"/>
</dbReference>
<evidence type="ECO:0000256" key="1">
    <source>
        <dbReference type="ARBA" id="ARBA00001946"/>
    </source>
</evidence>
<dbReference type="Proteomes" id="UP000229574">
    <property type="component" value="Unassembled WGS sequence"/>
</dbReference>
<evidence type="ECO:0000313" key="11">
    <source>
        <dbReference type="EMBL" id="PIS17676.1"/>
    </source>
</evidence>
<dbReference type="InterPro" id="IPR052038">
    <property type="entry name" value="Type-VII_TA_antitoxin"/>
</dbReference>
<keyword evidence="4" id="KW-0548">Nucleotidyltransferase</keyword>
<comment type="cofactor">
    <cofactor evidence="1">
        <name>Mg(2+)</name>
        <dbReference type="ChEBI" id="CHEBI:18420"/>
    </cofactor>
</comment>
<dbReference type="CDD" id="cd05403">
    <property type="entry name" value="NT_KNTase_like"/>
    <property type="match status" value="1"/>
</dbReference>
<evidence type="ECO:0000256" key="7">
    <source>
        <dbReference type="ARBA" id="ARBA00022840"/>
    </source>
</evidence>
<dbReference type="InterPro" id="IPR002934">
    <property type="entry name" value="Polymerase_NTP_transf_dom"/>
</dbReference>
<sequence>MKYIPIITKILKDYGVKEAAVFGSVARGEAKVGSDLDLLVTIPVGMGYLQYGGMKIELEEKLGVKVDLTEKNHIKPLLRSYIMQDLVHLSL</sequence>
<keyword evidence="2" id="KW-1277">Toxin-antitoxin system</keyword>
<dbReference type="GO" id="GO:0005524">
    <property type="term" value="F:ATP binding"/>
    <property type="evidence" value="ECO:0007669"/>
    <property type="project" value="UniProtKB-KW"/>
</dbReference>
<dbReference type="Pfam" id="PF01909">
    <property type="entry name" value="NTP_transf_2"/>
    <property type="match status" value="1"/>
</dbReference>
<feature type="domain" description="Polymerase nucleotidyl transferase" evidence="10">
    <location>
        <begin position="7"/>
        <end position="86"/>
    </location>
</feature>